<evidence type="ECO:0000256" key="7">
    <source>
        <dbReference type="PROSITE-ProRule" id="PRU00042"/>
    </source>
</evidence>
<dbReference type="InParanoid" id="A0A136IUY6"/>
<keyword evidence="2" id="KW-0479">Metal-binding</keyword>
<proteinExistence type="predicted"/>
<dbReference type="PANTHER" id="PTHR24404">
    <property type="entry name" value="ZINC FINGER PROTEIN"/>
    <property type="match status" value="1"/>
</dbReference>
<dbReference type="GO" id="GO:0006357">
    <property type="term" value="P:regulation of transcription by RNA polymerase II"/>
    <property type="evidence" value="ECO:0007669"/>
    <property type="project" value="TreeGrafter"/>
</dbReference>
<gene>
    <name evidence="10" type="ORF">Micbo1qcDRAFT_206883</name>
</gene>
<evidence type="ECO:0000256" key="6">
    <source>
        <dbReference type="ARBA" id="ARBA00023242"/>
    </source>
</evidence>
<dbReference type="GO" id="GO:0003700">
    <property type="term" value="F:DNA-binding transcription factor activity"/>
    <property type="evidence" value="ECO:0007669"/>
    <property type="project" value="TreeGrafter"/>
</dbReference>
<keyword evidence="6" id="KW-0539">Nucleus</keyword>
<dbReference type="InterPro" id="IPR050589">
    <property type="entry name" value="Ikaros_C2H2-ZF"/>
</dbReference>
<accession>A0A136IUY6</accession>
<keyword evidence="4 7" id="KW-0863">Zinc-finger</keyword>
<name>A0A136IUY6_9PEZI</name>
<feature type="compositionally biased region" description="Polar residues" evidence="8">
    <location>
        <begin position="197"/>
        <end position="207"/>
    </location>
</feature>
<organism evidence="10 11">
    <name type="scientific">Microdochium bolleyi</name>
    <dbReference type="NCBI Taxonomy" id="196109"/>
    <lineage>
        <taxon>Eukaryota</taxon>
        <taxon>Fungi</taxon>
        <taxon>Dikarya</taxon>
        <taxon>Ascomycota</taxon>
        <taxon>Pezizomycotina</taxon>
        <taxon>Sordariomycetes</taxon>
        <taxon>Xylariomycetidae</taxon>
        <taxon>Xylariales</taxon>
        <taxon>Microdochiaceae</taxon>
        <taxon>Microdochium</taxon>
    </lineage>
</organism>
<comment type="subcellular location">
    <subcellularLocation>
        <location evidence="1">Nucleus</location>
    </subcellularLocation>
</comment>
<dbReference type="AlphaFoldDB" id="A0A136IUY6"/>
<dbReference type="GO" id="GO:0000978">
    <property type="term" value="F:RNA polymerase II cis-regulatory region sequence-specific DNA binding"/>
    <property type="evidence" value="ECO:0007669"/>
    <property type="project" value="TreeGrafter"/>
</dbReference>
<dbReference type="PROSITE" id="PS50157">
    <property type="entry name" value="ZINC_FINGER_C2H2_2"/>
    <property type="match status" value="1"/>
</dbReference>
<keyword evidence="5" id="KW-0862">Zinc</keyword>
<evidence type="ECO:0000256" key="2">
    <source>
        <dbReference type="ARBA" id="ARBA00022723"/>
    </source>
</evidence>
<protein>
    <recommendedName>
        <fullName evidence="9">C2H2-type domain-containing protein</fullName>
    </recommendedName>
</protein>
<feature type="compositionally biased region" description="Polar residues" evidence="8">
    <location>
        <begin position="225"/>
        <end position="246"/>
    </location>
</feature>
<dbReference type="PROSITE" id="PS00028">
    <property type="entry name" value="ZINC_FINGER_C2H2_1"/>
    <property type="match status" value="2"/>
</dbReference>
<dbReference type="STRING" id="196109.A0A136IUY6"/>
<dbReference type="GO" id="GO:0005634">
    <property type="term" value="C:nucleus"/>
    <property type="evidence" value="ECO:0007669"/>
    <property type="project" value="UniProtKB-SubCell"/>
</dbReference>
<dbReference type="OrthoDB" id="6077919at2759"/>
<dbReference type="GO" id="GO:0008270">
    <property type="term" value="F:zinc ion binding"/>
    <property type="evidence" value="ECO:0007669"/>
    <property type="project" value="UniProtKB-KW"/>
</dbReference>
<evidence type="ECO:0000256" key="8">
    <source>
        <dbReference type="SAM" id="MobiDB-lite"/>
    </source>
</evidence>
<dbReference type="InterPro" id="IPR013087">
    <property type="entry name" value="Znf_C2H2_type"/>
</dbReference>
<evidence type="ECO:0000256" key="4">
    <source>
        <dbReference type="ARBA" id="ARBA00022771"/>
    </source>
</evidence>
<evidence type="ECO:0000256" key="1">
    <source>
        <dbReference type="ARBA" id="ARBA00004123"/>
    </source>
</evidence>
<feature type="region of interest" description="Disordered" evidence="8">
    <location>
        <begin position="196"/>
        <end position="256"/>
    </location>
</feature>
<evidence type="ECO:0000313" key="10">
    <source>
        <dbReference type="EMBL" id="KXJ88722.1"/>
    </source>
</evidence>
<evidence type="ECO:0000256" key="5">
    <source>
        <dbReference type="ARBA" id="ARBA00022833"/>
    </source>
</evidence>
<keyword evidence="11" id="KW-1185">Reference proteome</keyword>
<evidence type="ECO:0000313" key="11">
    <source>
        <dbReference type="Proteomes" id="UP000070501"/>
    </source>
</evidence>
<reference evidence="11" key="1">
    <citation type="submission" date="2016-02" db="EMBL/GenBank/DDBJ databases">
        <title>Draft genome sequence of Microdochium bolleyi, a fungal endophyte of beachgrass.</title>
        <authorList>
            <consortium name="DOE Joint Genome Institute"/>
            <person name="David A.S."/>
            <person name="May G."/>
            <person name="Haridas S."/>
            <person name="Lim J."/>
            <person name="Wang M."/>
            <person name="Labutti K."/>
            <person name="Lipzen A."/>
            <person name="Barry K."/>
            <person name="Grigoriev I.V."/>
        </authorList>
    </citation>
    <scope>NUCLEOTIDE SEQUENCE [LARGE SCALE GENOMIC DNA]</scope>
    <source>
        <strain evidence="11">J235TASD1</strain>
    </source>
</reference>
<keyword evidence="3" id="KW-0677">Repeat</keyword>
<sequence length="391" mass="44357">MVFNHEFECGTCGKEFPAGFNAREQHCDATGHARPDFECDTCHRWFNSRHACEQHMSALRHWDGDSHGWDCADCPQVFDNQDDMIQHEVNEHRYCDPCDRYFQRYSGLRDVNLFSPWPMPRHGPFSPPSHNLVTQHLKFANMHRSDSAECCFCRRIFVSARQITRHLESGTCGSAPWLSSDQIMRFVQTKDAGVFRSANTTSEPQVHSSSQVSSRDSDNDSESSQYQATGQNLNDEHGSSQVQAVGSSPHAGPETPWHEVMVLPADDVDWPAPCRYEATDLAWNGYEYECYVCHDLFTTVLGLNTHLNSPIRKCLFKSPYEEQRAEMGLCFPFLVYIQISNRFITVLKINAISISTASQHCWTISRARAADMCVSTTFSEGPMVSLKLATC</sequence>
<dbReference type="SMART" id="SM00355">
    <property type="entry name" value="ZnF_C2H2"/>
    <property type="match status" value="4"/>
</dbReference>
<feature type="domain" description="C2H2-type" evidence="9">
    <location>
        <begin position="69"/>
        <end position="97"/>
    </location>
</feature>
<dbReference type="PANTHER" id="PTHR24404:SF114">
    <property type="entry name" value="KLUMPFUSS, ISOFORM B-RELATED"/>
    <property type="match status" value="1"/>
</dbReference>
<dbReference type="Proteomes" id="UP000070501">
    <property type="component" value="Unassembled WGS sequence"/>
</dbReference>
<dbReference type="EMBL" id="KQ964257">
    <property type="protein sequence ID" value="KXJ88722.1"/>
    <property type="molecule type" value="Genomic_DNA"/>
</dbReference>
<evidence type="ECO:0000259" key="9">
    <source>
        <dbReference type="PROSITE" id="PS50157"/>
    </source>
</evidence>
<evidence type="ECO:0000256" key="3">
    <source>
        <dbReference type="ARBA" id="ARBA00022737"/>
    </source>
</evidence>